<dbReference type="InterPro" id="IPR014917">
    <property type="entry name" value="DUF1800"/>
</dbReference>
<gene>
    <name evidence="2" type="ORF">ACFFUV_12735</name>
</gene>
<comment type="caution">
    <text evidence="2">The sequence shown here is derived from an EMBL/GenBank/DDBJ whole genome shotgun (WGS) entry which is preliminary data.</text>
</comment>
<protein>
    <submittedName>
        <fullName evidence="2">DUF1800 family protein</fullName>
    </submittedName>
</protein>
<organism evidence="2 3">
    <name type="scientific">Vibrio olivae</name>
    <dbReference type="NCBI Taxonomy" id="1243002"/>
    <lineage>
        <taxon>Bacteria</taxon>
        <taxon>Pseudomonadati</taxon>
        <taxon>Pseudomonadota</taxon>
        <taxon>Gammaproteobacteria</taxon>
        <taxon>Vibrionales</taxon>
        <taxon>Vibrionaceae</taxon>
        <taxon>Vibrio</taxon>
    </lineage>
</organism>
<keyword evidence="3" id="KW-1185">Reference proteome</keyword>
<feature type="signal peptide" evidence="1">
    <location>
        <begin position="1"/>
        <end position="28"/>
    </location>
</feature>
<feature type="chain" id="PRO_5046869646" evidence="1">
    <location>
        <begin position="29"/>
        <end position="605"/>
    </location>
</feature>
<sequence length="605" mass="68273">MTLGINNKLSNIALCLGVIFTGVGNTFAANTTHVPVAKSITKQFHRGKATSVNVSDIAQDQDGDTLYIDQVAIDSKVGKATHQTDDSVTLTFYEPGRQTVDFVISDSQGDVLDTTTTFSVDVLSDKQLHRFLNQATFGPTHQLMEQAATFDPKQWLHEQFDAPVSSHEAKFFEFGGNDHAAHDDAWMDIAVYGEDQLRQRVAFALSEVFVVSRYGTLYERPRSLVNYYDTLTYDAFGNFRKLIEDVSLHPAMGSYLTMTSSKEEDPDTGSQPDENYAREIMQLFTIGLNKLNIDGSIRTDESGKALETYTQDDITNVAKAFTGWRHQEGDTNHVLPMVADNSVHDQSEKVIMGHTLPAGQTAEQDMQDVLDILYNHPNTPPFFAKHMIKRLVTSNPSPEYIERVANVFIDNGEGIRGDLQAVIEAILLDKEALGEDPEHMPVKIKEPIIAVVNLYRALDLKLNSDHFVNSDIPFWRIGQGPLRADSVFNFYSQDYSPAGTDLFAPELEIMTWPTFITTFNYMRTFTAKWRDPLLPNYKYFQGAGDDMDELMRRIGLVFFGRSVDPNLELALREHTAFLRGKPKNAWVIEELMEFVIAYEDFYVQD</sequence>
<accession>A0ABV5HQI2</accession>
<evidence type="ECO:0000313" key="3">
    <source>
        <dbReference type="Proteomes" id="UP001589645"/>
    </source>
</evidence>
<dbReference type="RefSeq" id="WP_390193228.1">
    <property type="nucleotide sequence ID" value="NZ_JBHMEP010000002.1"/>
</dbReference>
<dbReference type="PANTHER" id="PTHR43737:SF1">
    <property type="entry name" value="DUF1501 DOMAIN-CONTAINING PROTEIN"/>
    <property type="match status" value="1"/>
</dbReference>
<proteinExistence type="predicted"/>
<name>A0ABV5HQI2_9VIBR</name>
<dbReference type="EMBL" id="JBHMEP010000002">
    <property type="protein sequence ID" value="MFB9135831.1"/>
    <property type="molecule type" value="Genomic_DNA"/>
</dbReference>
<evidence type="ECO:0000313" key="2">
    <source>
        <dbReference type="EMBL" id="MFB9135831.1"/>
    </source>
</evidence>
<dbReference type="Proteomes" id="UP001589645">
    <property type="component" value="Unassembled WGS sequence"/>
</dbReference>
<keyword evidence="1" id="KW-0732">Signal</keyword>
<evidence type="ECO:0000256" key="1">
    <source>
        <dbReference type="SAM" id="SignalP"/>
    </source>
</evidence>
<dbReference type="Pfam" id="PF08811">
    <property type="entry name" value="DUF1800"/>
    <property type="match status" value="1"/>
</dbReference>
<reference evidence="2 3" key="1">
    <citation type="submission" date="2024-09" db="EMBL/GenBank/DDBJ databases">
        <authorList>
            <person name="Sun Q."/>
            <person name="Mori K."/>
        </authorList>
    </citation>
    <scope>NUCLEOTIDE SEQUENCE [LARGE SCALE GENOMIC DNA]</scope>
    <source>
        <strain evidence="2 3">CECT 8064</strain>
    </source>
</reference>
<dbReference type="PANTHER" id="PTHR43737">
    <property type="entry name" value="BLL7424 PROTEIN"/>
    <property type="match status" value="1"/>
</dbReference>